<keyword evidence="1" id="KW-0812">Transmembrane</keyword>
<keyword evidence="1" id="KW-1133">Transmembrane helix</keyword>
<accession>A0A7E4VTC5</accession>
<feature type="transmembrane region" description="Helical" evidence="1">
    <location>
        <begin position="283"/>
        <end position="301"/>
    </location>
</feature>
<protein>
    <submittedName>
        <fullName evidence="3">Odorant receptor</fullName>
    </submittedName>
</protein>
<feature type="transmembrane region" description="Helical" evidence="1">
    <location>
        <begin position="313"/>
        <end position="335"/>
    </location>
</feature>
<evidence type="ECO:0000256" key="1">
    <source>
        <dbReference type="SAM" id="Phobius"/>
    </source>
</evidence>
<feature type="transmembrane region" description="Helical" evidence="1">
    <location>
        <begin position="391"/>
        <end position="408"/>
    </location>
</feature>
<feature type="transmembrane region" description="Helical" evidence="1">
    <location>
        <begin position="75"/>
        <end position="97"/>
    </location>
</feature>
<dbReference type="Proteomes" id="UP000492821">
    <property type="component" value="Unassembled WGS sequence"/>
</dbReference>
<organism evidence="2 3">
    <name type="scientific">Panagrellus redivivus</name>
    <name type="common">Microworm</name>
    <dbReference type="NCBI Taxonomy" id="6233"/>
    <lineage>
        <taxon>Eukaryota</taxon>
        <taxon>Metazoa</taxon>
        <taxon>Ecdysozoa</taxon>
        <taxon>Nematoda</taxon>
        <taxon>Chromadorea</taxon>
        <taxon>Rhabditida</taxon>
        <taxon>Tylenchina</taxon>
        <taxon>Panagrolaimomorpha</taxon>
        <taxon>Panagrolaimoidea</taxon>
        <taxon>Panagrolaimidae</taxon>
        <taxon>Panagrellus</taxon>
    </lineage>
</organism>
<evidence type="ECO:0000313" key="3">
    <source>
        <dbReference type="WBParaSite" id="Pan_g2802.t1"/>
    </source>
</evidence>
<feature type="transmembrane region" description="Helical" evidence="1">
    <location>
        <begin position="205"/>
        <end position="232"/>
    </location>
</feature>
<proteinExistence type="predicted"/>
<feature type="transmembrane region" description="Helical" evidence="1">
    <location>
        <begin position="166"/>
        <end position="185"/>
    </location>
</feature>
<evidence type="ECO:0000313" key="2">
    <source>
        <dbReference type="Proteomes" id="UP000492821"/>
    </source>
</evidence>
<keyword evidence="1" id="KW-0472">Membrane</keyword>
<reference evidence="3" key="2">
    <citation type="submission" date="2020-10" db="UniProtKB">
        <authorList>
            <consortium name="WormBaseParasite"/>
        </authorList>
    </citation>
    <scope>IDENTIFICATION</scope>
</reference>
<dbReference type="WBParaSite" id="Pan_g2802.t1">
    <property type="protein sequence ID" value="Pan_g2802.t1"/>
    <property type="gene ID" value="Pan_g2802"/>
</dbReference>
<keyword evidence="2" id="KW-1185">Reference proteome</keyword>
<name>A0A7E4VTC5_PANRE</name>
<sequence>MPSKSANSHFVADICADGEMPFMQLNFSTYEAAIALQTRLIEQLSRLSRPSNVLGAVIQARCRRRPDHRTPAQKIFLVVNWTTLVILSFLFTVSLVLEVSQVRTSSHLCLRIILIIVRIEATFAFVCVFIWFWNEGNIKIREDILKSTNGVGIVKKSAILHGQNKIAIIYGFLRVAFYASAYGLFQFHHRHPLLNFQLSVDPNLLNVIFLSIVIIQFAAFPILFSIFTYVLLCLIAEFEGLSEDFEGDENTYQLPVIRHYLFAHAQILYVFHKFRTYFAQVGNGFVLCAICTLIAALHPSFNDIIVEWKTTTIIIIAVIDHCLVKNLIFGFGAAVNESVVSFSEPTLRIVAANRVLHEEVASTILGYHTFLKTSRKSRLLLFELCPYKRQYCFILMVFLIFAALWKLPSIT</sequence>
<reference evidence="2" key="1">
    <citation type="journal article" date="2013" name="Genetics">
        <title>The draft genome and transcriptome of Panagrellus redivivus are shaped by the harsh demands of a free-living lifestyle.</title>
        <authorList>
            <person name="Srinivasan J."/>
            <person name="Dillman A.R."/>
            <person name="Macchietto M.G."/>
            <person name="Heikkinen L."/>
            <person name="Lakso M."/>
            <person name="Fracchia K.M."/>
            <person name="Antoshechkin I."/>
            <person name="Mortazavi A."/>
            <person name="Wong G."/>
            <person name="Sternberg P.W."/>
        </authorList>
    </citation>
    <scope>NUCLEOTIDE SEQUENCE [LARGE SCALE GENOMIC DNA]</scope>
    <source>
        <strain evidence="2">MT8872</strain>
    </source>
</reference>
<feature type="transmembrane region" description="Helical" evidence="1">
    <location>
        <begin position="109"/>
        <end position="133"/>
    </location>
</feature>
<dbReference type="AlphaFoldDB" id="A0A7E4VTC5"/>